<dbReference type="Pfam" id="PF12079">
    <property type="entry name" value="DUF3558"/>
    <property type="match status" value="1"/>
</dbReference>
<dbReference type="PROSITE" id="PS51257">
    <property type="entry name" value="PROKAR_LIPOPROTEIN"/>
    <property type="match status" value="1"/>
</dbReference>
<organism evidence="3 4">
    <name type="scientific">Amycolatopsis acidicola</name>
    <dbReference type="NCBI Taxonomy" id="2596893"/>
    <lineage>
        <taxon>Bacteria</taxon>
        <taxon>Bacillati</taxon>
        <taxon>Actinomycetota</taxon>
        <taxon>Actinomycetes</taxon>
        <taxon>Pseudonocardiales</taxon>
        <taxon>Pseudonocardiaceae</taxon>
        <taxon>Amycolatopsis</taxon>
    </lineage>
</organism>
<sequence>MSKIRAVRLGAAVLAVAGALSACSSGNSGSPSPVGNSSSSAAAGSSSAAQLAPSVPSPLPVDSLTANPCTALSADQVTQQGLTGAGEQGSSQTGPDCKWKSSTSQLNVVYISPITGNKNGLSDTYALKSKFAYFEPTTVSGYPAVYAEADDSRSIGDCSLWVGVTDQLAVSVSAQIGSGPNKSNPCPVTARVAGAMITHLQGQ</sequence>
<feature type="signal peptide" evidence="2">
    <location>
        <begin position="1"/>
        <end position="22"/>
    </location>
</feature>
<reference evidence="3" key="1">
    <citation type="submission" date="2019-09" db="EMBL/GenBank/DDBJ databases">
        <authorList>
            <person name="Teo W.F.A."/>
            <person name="Duangmal K."/>
        </authorList>
    </citation>
    <scope>NUCLEOTIDE SEQUENCE [LARGE SCALE GENOMIC DNA]</scope>
    <source>
        <strain evidence="3">K81G1</strain>
    </source>
</reference>
<evidence type="ECO:0000313" key="3">
    <source>
        <dbReference type="EMBL" id="KAA9166660.1"/>
    </source>
</evidence>
<dbReference type="AlphaFoldDB" id="A0A5N0VN90"/>
<evidence type="ECO:0000256" key="1">
    <source>
        <dbReference type="SAM" id="MobiDB-lite"/>
    </source>
</evidence>
<name>A0A5N0VN90_9PSEU</name>
<dbReference type="OrthoDB" id="3697076at2"/>
<keyword evidence="4" id="KW-1185">Reference proteome</keyword>
<dbReference type="InterPro" id="IPR024520">
    <property type="entry name" value="DUF3558"/>
</dbReference>
<feature type="region of interest" description="Disordered" evidence="1">
    <location>
        <begin position="25"/>
        <end position="56"/>
    </location>
</feature>
<protein>
    <submittedName>
        <fullName evidence="3">DUF3558 domain-containing protein</fullName>
    </submittedName>
</protein>
<gene>
    <name evidence="3" type="ORF">FPZ12_000070</name>
</gene>
<dbReference type="RefSeq" id="WP_144745291.1">
    <property type="nucleotide sequence ID" value="NZ_VMNW02000001.1"/>
</dbReference>
<evidence type="ECO:0000256" key="2">
    <source>
        <dbReference type="SAM" id="SignalP"/>
    </source>
</evidence>
<proteinExistence type="predicted"/>
<accession>A0A5N0VN90</accession>
<evidence type="ECO:0000313" key="4">
    <source>
        <dbReference type="Proteomes" id="UP000319769"/>
    </source>
</evidence>
<dbReference type="Proteomes" id="UP000319769">
    <property type="component" value="Unassembled WGS sequence"/>
</dbReference>
<keyword evidence="2" id="KW-0732">Signal</keyword>
<dbReference type="EMBL" id="VMNW02000001">
    <property type="protein sequence ID" value="KAA9166660.1"/>
    <property type="molecule type" value="Genomic_DNA"/>
</dbReference>
<feature type="chain" id="PRO_5039388548" evidence="2">
    <location>
        <begin position="23"/>
        <end position="203"/>
    </location>
</feature>
<comment type="caution">
    <text evidence="3">The sequence shown here is derived from an EMBL/GenBank/DDBJ whole genome shotgun (WGS) entry which is preliminary data.</text>
</comment>